<dbReference type="Pfam" id="PF00665">
    <property type="entry name" value="rve"/>
    <property type="match status" value="1"/>
</dbReference>
<dbReference type="InterPro" id="IPR036397">
    <property type="entry name" value="RNaseH_sf"/>
</dbReference>
<protein>
    <submittedName>
        <fullName evidence="3">Transposase</fullName>
    </submittedName>
</protein>
<dbReference type="NCBIfam" id="NF033546">
    <property type="entry name" value="transpos_IS21"/>
    <property type="match status" value="1"/>
</dbReference>
<accession>A0ABT9XMC9</accession>
<evidence type="ECO:0000313" key="4">
    <source>
        <dbReference type="Proteomes" id="UP001232973"/>
    </source>
</evidence>
<dbReference type="PROSITE" id="PS50994">
    <property type="entry name" value="INTEGRASE"/>
    <property type="match status" value="1"/>
</dbReference>
<dbReference type="SUPFAM" id="SSF53098">
    <property type="entry name" value="Ribonuclease H-like"/>
    <property type="match status" value="1"/>
</dbReference>
<name>A0ABT9XMC9_9BACL</name>
<dbReference type="PANTHER" id="PTHR35004">
    <property type="entry name" value="TRANSPOSASE RV3428C-RELATED"/>
    <property type="match status" value="1"/>
</dbReference>
<comment type="similarity">
    <text evidence="1">Belongs to the transposase IS21/IS408/IS1162 family.</text>
</comment>
<dbReference type="Proteomes" id="UP001232973">
    <property type="component" value="Unassembled WGS sequence"/>
</dbReference>
<evidence type="ECO:0000256" key="1">
    <source>
        <dbReference type="ARBA" id="ARBA00009277"/>
    </source>
</evidence>
<evidence type="ECO:0000259" key="2">
    <source>
        <dbReference type="PROSITE" id="PS50994"/>
    </source>
</evidence>
<comment type="caution">
    <text evidence="3">The sequence shown here is derived from an EMBL/GenBank/DDBJ whole genome shotgun (WGS) entry which is preliminary data.</text>
</comment>
<dbReference type="Pfam" id="PF22483">
    <property type="entry name" value="Mu-transpos_C_2"/>
    <property type="match status" value="1"/>
</dbReference>
<dbReference type="PANTHER" id="PTHR35004:SF6">
    <property type="entry name" value="TRANSPOSASE"/>
    <property type="match status" value="1"/>
</dbReference>
<dbReference type="InterPro" id="IPR012337">
    <property type="entry name" value="RNaseH-like_sf"/>
</dbReference>
<evidence type="ECO:0000313" key="3">
    <source>
        <dbReference type="EMBL" id="MDQ0191474.1"/>
    </source>
</evidence>
<keyword evidence="4" id="KW-1185">Reference proteome</keyword>
<feature type="domain" description="Integrase catalytic" evidence="2">
    <location>
        <begin position="85"/>
        <end position="259"/>
    </location>
</feature>
<proteinExistence type="inferred from homology"/>
<reference evidence="3 4" key="1">
    <citation type="submission" date="2023-07" db="EMBL/GenBank/DDBJ databases">
        <title>Genomic Encyclopedia of Type Strains, Phase IV (KMG-IV): sequencing the most valuable type-strain genomes for metagenomic binning, comparative biology and taxonomic classification.</title>
        <authorList>
            <person name="Goeker M."/>
        </authorList>
    </citation>
    <scope>NUCLEOTIDE SEQUENCE [LARGE SCALE GENOMIC DNA]</scope>
    <source>
        <strain evidence="3 4">DSM 4006</strain>
    </source>
</reference>
<dbReference type="InterPro" id="IPR001584">
    <property type="entry name" value="Integrase_cat-core"/>
</dbReference>
<sequence>MTAKLSVKRFSQRLVKVCVNLGAMRGSKLDPFKPYIQEQMQKGVLNAVRLLRDLRAQGYTGEVTILREYMRPLRPVVKAVATVRFETDPGKQAQIDLGEFPYIGLDQKRHKAICFVMVLSYSRMLYLEYIRGSDQLSILQALRNALEYFGGVPVTILSDNCKPLVLSNDGQGNVEFTPEYLDFAKYYGFLPKACKPYRSRTKGKIERPIRYIRQSFWPVEFVDSADLNRQAFLWRDTVANARVHATTHAVPLDRFAEEKLTPLPVATYPLSQHEFRKVANDCRVSWKANFYSVPWQYVGHSVMVRELQNGVLRIEHNGQVIAEHRVLVGKHQVSHNHDHTKGIPRSDDTRVNGKVAGVQIAAQVEQRDLEFYEQIAATGVVS</sequence>
<dbReference type="InterPro" id="IPR054353">
    <property type="entry name" value="IstA-like_C"/>
</dbReference>
<dbReference type="Gene3D" id="3.30.420.10">
    <property type="entry name" value="Ribonuclease H-like superfamily/Ribonuclease H"/>
    <property type="match status" value="1"/>
</dbReference>
<gene>
    <name evidence="3" type="ORF">J2S03_003345</name>
</gene>
<organism evidence="3 4">
    <name type="scientific">Alicyclobacillus cycloheptanicus</name>
    <dbReference type="NCBI Taxonomy" id="1457"/>
    <lineage>
        <taxon>Bacteria</taxon>
        <taxon>Bacillati</taxon>
        <taxon>Bacillota</taxon>
        <taxon>Bacilli</taxon>
        <taxon>Bacillales</taxon>
        <taxon>Alicyclobacillaceae</taxon>
        <taxon>Alicyclobacillus</taxon>
    </lineage>
</organism>
<dbReference type="RefSeq" id="WP_274454796.1">
    <property type="nucleotide sequence ID" value="NZ_CP067097.1"/>
</dbReference>
<dbReference type="EMBL" id="JAUSTP010000046">
    <property type="protein sequence ID" value="MDQ0191474.1"/>
    <property type="molecule type" value="Genomic_DNA"/>
</dbReference>